<dbReference type="Proteomes" id="UP000295510">
    <property type="component" value="Unassembled WGS sequence"/>
</dbReference>
<keyword evidence="1" id="KW-0805">Transcription regulation</keyword>
<dbReference type="Pfam" id="PF01037">
    <property type="entry name" value="AsnC_trans_reg"/>
    <property type="match status" value="1"/>
</dbReference>
<keyword evidence="3" id="KW-0804">Transcription</keyword>
<protein>
    <submittedName>
        <fullName evidence="5">DNA-binding Lrp family transcriptional regulator</fullName>
    </submittedName>
</protein>
<dbReference type="Pfam" id="PF13412">
    <property type="entry name" value="HTH_24"/>
    <property type="match status" value="1"/>
</dbReference>
<proteinExistence type="predicted"/>
<dbReference type="AlphaFoldDB" id="A0A4R6U8Y6"/>
<dbReference type="SUPFAM" id="SSF54909">
    <property type="entry name" value="Dimeric alpha+beta barrel"/>
    <property type="match status" value="1"/>
</dbReference>
<dbReference type="PROSITE" id="PS50956">
    <property type="entry name" value="HTH_ASNC_2"/>
    <property type="match status" value="1"/>
</dbReference>
<keyword evidence="6" id="KW-1185">Reference proteome</keyword>
<evidence type="ECO:0000256" key="3">
    <source>
        <dbReference type="ARBA" id="ARBA00023163"/>
    </source>
</evidence>
<dbReference type="PANTHER" id="PTHR30154">
    <property type="entry name" value="LEUCINE-RESPONSIVE REGULATORY PROTEIN"/>
    <property type="match status" value="1"/>
</dbReference>
<evidence type="ECO:0000313" key="5">
    <source>
        <dbReference type="EMBL" id="TDQ41269.1"/>
    </source>
</evidence>
<dbReference type="InterPro" id="IPR019887">
    <property type="entry name" value="Tscrpt_reg_AsnC/Lrp_C"/>
</dbReference>
<sequence length="186" mass="20810">MPIREIIIHRKYTEKFFVKKFLQMNEYLLDAIDLRLLSALQADAGQSNHRLAADGGVSPATSLRRIRRLERLGIIERRVALLHPQRLAEAVGHGLTALVEVSLDRQGAEALDAFEARAIAEPAVRQCYRVSPGPDFVLVVAVRDMPAYLALAQRLFTDDANVRNVKAFFSLKRAKFDPSLPLPEPA</sequence>
<dbReference type="Gene3D" id="3.30.70.920">
    <property type="match status" value="1"/>
</dbReference>
<evidence type="ECO:0000313" key="6">
    <source>
        <dbReference type="Proteomes" id="UP000295510"/>
    </source>
</evidence>
<dbReference type="GO" id="GO:0005829">
    <property type="term" value="C:cytosol"/>
    <property type="evidence" value="ECO:0007669"/>
    <property type="project" value="TreeGrafter"/>
</dbReference>
<dbReference type="GO" id="GO:0043200">
    <property type="term" value="P:response to amino acid"/>
    <property type="evidence" value="ECO:0007669"/>
    <property type="project" value="TreeGrafter"/>
</dbReference>
<dbReference type="Gene3D" id="1.10.10.10">
    <property type="entry name" value="Winged helix-like DNA-binding domain superfamily/Winged helix DNA-binding domain"/>
    <property type="match status" value="1"/>
</dbReference>
<evidence type="ECO:0000256" key="1">
    <source>
        <dbReference type="ARBA" id="ARBA00023015"/>
    </source>
</evidence>
<dbReference type="InterPro" id="IPR036388">
    <property type="entry name" value="WH-like_DNA-bd_sf"/>
</dbReference>
<comment type="caution">
    <text evidence="5">The sequence shown here is derived from an EMBL/GenBank/DDBJ whole genome shotgun (WGS) entry which is preliminary data.</text>
</comment>
<dbReference type="InterPro" id="IPR011008">
    <property type="entry name" value="Dimeric_a/b-barrel"/>
</dbReference>
<name>A0A4R6U8Y6_9BURK</name>
<dbReference type="EMBL" id="SNYL01000013">
    <property type="protein sequence ID" value="TDQ41269.1"/>
    <property type="molecule type" value="Genomic_DNA"/>
</dbReference>
<dbReference type="SUPFAM" id="SSF46785">
    <property type="entry name" value="Winged helix' DNA-binding domain"/>
    <property type="match status" value="1"/>
</dbReference>
<dbReference type="InterPro" id="IPR036390">
    <property type="entry name" value="WH_DNA-bd_sf"/>
</dbReference>
<dbReference type="PANTHER" id="PTHR30154:SF34">
    <property type="entry name" value="TRANSCRIPTIONAL REGULATOR AZLB"/>
    <property type="match status" value="1"/>
</dbReference>
<dbReference type="SMART" id="SM00344">
    <property type="entry name" value="HTH_ASNC"/>
    <property type="match status" value="1"/>
</dbReference>
<dbReference type="GO" id="GO:0043565">
    <property type="term" value="F:sequence-specific DNA binding"/>
    <property type="evidence" value="ECO:0007669"/>
    <property type="project" value="InterPro"/>
</dbReference>
<keyword evidence="2 5" id="KW-0238">DNA-binding</keyword>
<evidence type="ECO:0000256" key="2">
    <source>
        <dbReference type="ARBA" id="ARBA00023125"/>
    </source>
</evidence>
<dbReference type="PRINTS" id="PR00033">
    <property type="entry name" value="HTHASNC"/>
</dbReference>
<accession>A0A4R6U8Y6</accession>
<feature type="domain" description="HTH asnC-type" evidence="4">
    <location>
        <begin position="29"/>
        <end position="96"/>
    </location>
</feature>
<organism evidence="5 6">
    <name type="scientific">Tepidicella xavieri</name>
    <dbReference type="NCBI Taxonomy" id="360241"/>
    <lineage>
        <taxon>Bacteria</taxon>
        <taxon>Pseudomonadati</taxon>
        <taxon>Pseudomonadota</taxon>
        <taxon>Betaproteobacteria</taxon>
        <taxon>Burkholderiales</taxon>
        <taxon>Tepidicella</taxon>
    </lineage>
</organism>
<reference evidence="5 6" key="1">
    <citation type="submission" date="2019-03" db="EMBL/GenBank/DDBJ databases">
        <title>Genomic Encyclopedia of Type Strains, Phase IV (KMG-IV): sequencing the most valuable type-strain genomes for metagenomic binning, comparative biology and taxonomic classification.</title>
        <authorList>
            <person name="Goeker M."/>
        </authorList>
    </citation>
    <scope>NUCLEOTIDE SEQUENCE [LARGE SCALE GENOMIC DNA]</scope>
    <source>
        <strain evidence="5 6">DSM 19605</strain>
    </source>
</reference>
<evidence type="ECO:0000259" key="4">
    <source>
        <dbReference type="PROSITE" id="PS50956"/>
    </source>
</evidence>
<dbReference type="InterPro" id="IPR000485">
    <property type="entry name" value="AsnC-type_HTH_dom"/>
</dbReference>
<gene>
    <name evidence="5" type="ORF">DFR43_1136</name>
</gene>
<dbReference type="InterPro" id="IPR019888">
    <property type="entry name" value="Tscrpt_reg_AsnC-like"/>
</dbReference>